<evidence type="ECO:0000313" key="1">
    <source>
        <dbReference type="EMBL" id="SMD45514.1"/>
    </source>
</evidence>
<sequence length="89" mass="9587">MIYLAKALVESGCFGTVQLKQDAIDGSQIAEASSLTIRGLKFSQTLSNQTFLVFGGKSDSLLTLFRPKTGDVLWIIFPGLRSLPGATHI</sequence>
<reference evidence="2" key="1">
    <citation type="submission" date="2017-04" db="EMBL/GenBank/DDBJ databases">
        <authorList>
            <person name="Varghese N."/>
            <person name="Submissions S."/>
        </authorList>
    </citation>
    <scope>NUCLEOTIDE SEQUENCE [LARGE SCALE GENOMIC DNA]</scope>
    <source>
        <strain evidence="2">DSM 16537</strain>
    </source>
</reference>
<dbReference type="AlphaFoldDB" id="A0A1W2H9Q1"/>
<protein>
    <submittedName>
        <fullName evidence="1">Uncharacterized protein</fullName>
    </submittedName>
</protein>
<keyword evidence="2" id="KW-1185">Reference proteome</keyword>
<accession>A0A1W2H9Q1</accession>
<dbReference type="Proteomes" id="UP000192333">
    <property type="component" value="Chromosome I"/>
</dbReference>
<dbReference type="EMBL" id="LT838813">
    <property type="protein sequence ID" value="SMD45514.1"/>
    <property type="molecule type" value="Genomic_DNA"/>
</dbReference>
<name>A0A1W2H9Q1_9BACT</name>
<proteinExistence type="predicted"/>
<evidence type="ECO:0000313" key="2">
    <source>
        <dbReference type="Proteomes" id="UP000192333"/>
    </source>
</evidence>
<organism evidence="1 2">
    <name type="scientific">Aquiflexum balticum DSM 16537</name>
    <dbReference type="NCBI Taxonomy" id="758820"/>
    <lineage>
        <taxon>Bacteria</taxon>
        <taxon>Pseudomonadati</taxon>
        <taxon>Bacteroidota</taxon>
        <taxon>Cytophagia</taxon>
        <taxon>Cytophagales</taxon>
        <taxon>Cyclobacteriaceae</taxon>
        <taxon>Aquiflexum</taxon>
    </lineage>
</organism>
<gene>
    <name evidence="1" type="ORF">SAMN00777080_4168</name>
</gene>